<proteinExistence type="predicted"/>
<reference evidence="1" key="1">
    <citation type="submission" date="2024-05" db="EMBL/GenBank/DDBJ databases">
        <authorList>
            <person name="Bunk B."/>
            <person name="Swiderski J."/>
            <person name="Sproer C."/>
            <person name="Thiel V."/>
        </authorList>
    </citation>
    <scope>NUCLEOTIDE SEQUENCE</scope>
    <source>
        <strain evidence="1">DSM 17735</strain>
    </source>
</reference>
<evidence type="ECO:0008006" key="2">
    <source>
        <dbReference type="Google" id="ProtNLM"/>
    </source>
</evidence>
<evidence type="ECO:0000313" key="1">
    <source>
        <dbReference type="EMBL" id="XBP71169.1"/>
    </source>
</evidence>
<organism evidence="1">
    <name type="scientific">Polaromonas hydrogenivorans</name>
    <dbReference type="NCBI Taxonomy" id="335476"/>
    <lineage>
        <taxon>Bacteria</taxon>
        <taxon>Pseudomonadati</taxon>
        <taxon>Pseudomonadota</taxon>
        <taxon>Betaproteobacteria</taxon>
        <taxon>Burkholderiales</taxon>
        <taxon>Comamonadaceae</taxon>
        <taxon>Polaromonas</taxon>
    </lineage>
</organism>
<name>A0AAU7LU53_9BURK</name>
<dbReference type="SUPFAM" id="SSF51161">
    <property type="entry name" value="Trimeric LpxA-like enzymes"/>
    <property type="match status" value="1"/>
</dbReference>
<dbReference type="RefSeq" id="WP_349280508.1">
    <property type="nucleotide sequence ID" value="NZ_CBCSCU010000010.1"/>
</dbReference>
<dbReference type="Gene3D" id="2.160.10.10">
    <property type="entry name" value="Hexapeptide repeat proteins"/>
    <property type="match status" value="1"/>
</dbReference>
<accession>A0AAU7LU53</accession>
<dbReference type="PANTHER" id="PTHR42811">
    <property type="entry name" value="SERINE ACETYLTRANSFERASE"/>
    <property type="match status" value="1"/>
</dbReference>
<dbReference type="EMBL" id="CP157675">
    <property type="protein sequence ID" value="XBP71169.1"/>
    <property type="molecule type" value="Genomic_DNA"/>
</dbReference>
<sequence>MNRRPWVVLEEDLKAQREGILSLGFWALLVYRFGHARYVVRSRWVRLPLTVVYLLLNKLVEIFCGMSIGGNAKIGRRFVIEHQGGIVVHGACVIGDDCIIRQAVTLGNRHLDQPNPTPRLAWGIESMLVREQRFWVACILETMPQ</sequence>
<dbReference type="InterPro" id="IPR011004">
    <property type="entry name" value="Trimer_LpxA-like_sf"/>
</dbReference>
<protein>
    <recommendedName>
        <fullName evidence="2">Serine acetyltransferase</fullName>
    </recommendedName>
</protein>
<dbReference type="AlphaFoldDB" id="A0AAU7LU53"/>
<gene>
    <name evidence="1" type="ORF">ABLV49_05015</name>
</gene>